<evidence type="ECO:0000256" key="1">
    <source>
        <dbReference type="SAM" id="MobiDB-lite"/>
    </source>
</evidence>
<name>A0A5C5WTB0_9BACT</name>
<evidence type="ECO:0000313" key="3">
    <source>
        <dbReference type="Proteomes" id="UP000316598"/>
    </source>
</evidence>
<dbReference type="AlphaFoldDB" id="A0A5C5WTB0"/>
<evidence type="ECO:0008006" key="4">
    <source>
        <dbReference type="Google" id="ProtNLM"/>
    </source>
</evidence>
<comment type="caution">
    <text evidence="2">The sequence shown here is derived from an EMBL/GenBank/DDBJ whole genome shotgun (WGS) entry which is preliminary data.</text>
</comment>
<feature type="compositionally biased region" description="Polar residues" evidence="1">
    <location>
        <begin position="1"/>
        <end position="12"/>
    </location>
</feature>
<organism evidence="2 3">
    <name type="scientific">Rubripirellula amarantea</name>
    <dbReference type="NCBI Taxonomy" id="2527999"/>
    <lineage>
        <taxon>Bacteria</taxon>
        <taxon>Pseudomonadati</taxon>
        <taxon>Planctomycetota</taxon>
        <taxon>Planctomycetia</taxon>
        <taxon>Pirellulales</taxon>
        <taxon>Pirellulaceae</taxon>
        <taxon>Rubripirellula</taxon>
    </lineage>
</organism>
<evidence type="ECO:0000313" key="2">
    <source>
        <dbReference type="EMBL" id="TWT53778.1"/>
    </source>
</evidence>
<feature type="compositionally biased region" description="Basic and acidic residues" evidence="1">
    <location>
        <begin position="13"/>
        <end position="25"/>
    </location>
</feature>
<dbReference type="OrthoDB" id="290375at2"/>
<dbReference type="EMBL" id="SJPI01000001">
    <property type="protein sequence ID" value="TWT53778.1"/>
    <property type="molecule type" value="Genomic_DNA"/>
</dbReference>
<protein>
    <recommendedName>
        <fullName evidence="4">DUF883 domain-containing protein</fullName>
    </recommendedName>
</protein>
<keyword evidence="3" id="KW-1185">Reference proteome</keyword>
<reference evidence="2 3" key="1">
    <citation type="submission" date="2019-02" db="EMBL/GenBank/DDBJ databases">
        <title>Deep-cultivation of Planctomycetes and their phenomic and genomic characterization uncovers novel biology.</title>
        <authorList>
            <person name="Wiegand S."/>
            <person name="Jogler M."/>
            <person name="Boedeker C."/>
            <person name="Pinto D."/>
            <person name="Vollmers J."/>
            <person name="Rivas-Marin E."/>
            <person name="Kohn T."/>
            <person name="Peeters S.H."/>
            <person name="Heuer A."/>
            <person name="Rast P."/>
            <person name="Oberbeckmann S."/>
            <person name="Bunk B."/>
            <person name="Jeske O."/>
            <person name="Meyerdierks A."/>
            <person name="Storesund J.E."/>
            <person name="Kallscheuer N."/>
            <person name="Luecker S."/>
            <person name="Lage O.M."/>
            <person name="Pohl T."/>
            <person name="Merkel B.J."/>
            <person name="Hornburger P."/>
            <person name="Mueller R.-W."/>
            <person name="Bruemmer F."/>
            <person name="Labrenz M."/>
            <person name="Spormann A.M."/>
            <person name="Op Den Camp H."/>
            <person name="Overmann J."/>
            <person name="Amann R."/>
            <person name="Jetten M.S.M."/>
            <person name="Mascher T."/>
            <person name="Medema M.H."/>
            <person name="Devos D.P."/>
            <person name="Kaster A.-K."/>
            <person name="Ovreas L."/>
            <person name="Rohde M."/>
            <person name="Galperin M.Y."/>
            <person name="Jogler C."/>
        </authorList>
    </citation>
    <scope>NUCLEOTIDE SEQUENCE [LARGE SCALE GENOMIC DNA]</scope>
    <source>
        <strain evidence="2 3">Pla22</strain>
    </source>
</reference>
<sequence length="79" mass="8886">MNAQTKTPPTESQNRDMHSKFDEATRSAGESLQEYGNHYVASPAKDVFGLLRDYAKDRPDVAAVWCFGLGVIVGWKLRR</sequence>
<gene>
    <name evidence="2" type="ORF">Pla22_14110</name>
</gene>
<accession>A0A5C5WTB0</accession>
<feature type="region of interest" description="Disordered" evidence="1">
    <location>
        <begin position="1"/>
        <end position="28"/>
    </location>
</feature>
<dbReference type="Proteomes" id="UP000316598">
    <property type="component" value="Unassembled WGS sequence"/>
</dbReference>
<dbReference type="RefSeq" id="WP_146513931.1">
    <property type="nucleotide sequence ID" value="NZ_SJPI01000001.1"/>
</dbReference>
<proteinExistence type="predicted"/>